<feature type="transmembrane region" description="Helical" evidence="4">
    <location>
        <begin position="129"/>
        <end position="153"/>
    </location>
</feature>
<accession>A0A327SH58</accession>
<evidence type="ECO:0000256" key="2">
    <source>
        <dbReference type="ARBA" id="ARBA00023125"/>
    </source>
</evidence>
<evidence type="ECO:0000256" key="1">
    <source>
        <dbReference type="ARBA" id="ARBA00023015"/>
    </source>
</evidence>
<proteinExistence type="predicted"/>
<reference evidence="6 7" key="1">
    <citation type="submission" date="2018-06" db="EMBL/GenBank/DDBJ databases">
        <title>Genomic Encyclopedia of Archaeal and Bacterial Type Strains, Phase II (KMG-II): from individual species to whole genera.</title>
        <authorList>
            <person name="Goeker M."/>
        </authorList>
    </citation>
    <scope>NUCLEOTIDE SEQUENCE [LARGE SCALE GENOMIC DNA]</scope>
    <source>
        <strain evidence="6 7">DSM 12408</strain>
    </source>
</reference>
<dbReference type="InterPro" id="IPR018060">
    <property type="entry name" value="HTH_AraC"/>
</dbReference>
<name>A0A327SH58_9FLAO</name>
<feature type="transmembrane region" description="Helical" evidence="4">
    <location>
        <begin position="30"/>
        <end position="48"/>
    </location>
</feature>
<dbReference type="AlphaFoldDB" id="A0A327SH58"/>
<dbReference type="SMART" id="SM00342">
    <property type="entry name" value="HTH_ARAC"/>
    <property type="match status" value="1"/>
</dbReference>
<dbReference type="RefSeq" id="WP_245905272.1">
    <property type="nucleotide sequence ID" value="NZ_QLLQ01000004.1"/>
</dbReference>
<dbReference type="Proteomes" id="UP000248987">
    <property type="component" value="Unassembled WGS sequence"/>
</dbReference>
<organism evidence="6 7">
    <name type="scientific">Gelidibacter algens</name>
    <dbReference type="NCBI Taxonomy" id="49280"/>
    <lineage>
        <taxon>Bacteria</taxon>
        <taxon>Pseudomonadati</taxon>
        <taxon>Bacteroidota</taxon>
        <taxon>Flavobacteriia</taxon>
        <taxon>Flavobacteriales</taxon>
        <taxon>Flavobacteriaceae</taxon>
        <taxon>Gelidibacter</taxon>
    </lineage>
</organism>
<dbReference type="GO" id="GO:0043565">
    <property type="term" value="F:sequence-specific DNA binding"/>
    <property type="evidence" value="ECO:0007669"/>
    <property type="project" value="InterPro"/>
</dbReference>
<dbReference type="SUPFAM" id="SSF46689">
    <property type="entry name" value="Homeodomain-like"/>
    <property type="match status" value="1"/>
</dbReference>
<feature type="transmembrane region" description="Helical" evidence="4">
    <location>
        <begin position="174"/>
        <end position="191"/>
    </location>
</feature>
<dbReference type="PANTHER" id="PTHR43280:SF29">
    <property type="entry name" value="ARAC-FAMILY TRANSCRIPTIONAL REGULATOR"/>
    <property type="match status" value="1"/>
</dbReference>
<keyword evidence="3" id="KW-0804">Transcription</keyword>
<keyword evidence="7" id="KW-1185">Reference proteome</keyword>
<feature type="transmembrane region" description="Helical" evidence="4">
    <location>
        <begin position="197"/>
        <end position="213"/>
    </location>
</feature>
<protein>
    <submittedName>
        <fullName evidence="6">Helix-turn-helix protein</fullName>
    </submittedName>
</protein>
<dbReference type="PROSITE" id="PS01124">
    <property type="entry name" value="HTH_ARAC_FAMILY_2"/>
    <property type="match status" value="1"/>
</dbReference>
<evidence type="ECO:0000313" key="7">
    <source>
        <dbReference type="Proteomes" id="UP000248987"/>
    </source>
</evidence>
<sequence length="380" mass="44258">MMFYFVGVIITFFLAFILLSKRNKSDADRILFFWLLTIGIHLSFYYLSINGQQFNFPFLLGIDLSLPLIHGPFLYLYTASVTNQIKGWNISILHFLPVLISLIALIPFFRLPNEDKILVYKNEGLGHETLMTVTTIAIILSGIIYVIWSLVLLKNHRQNILKQFSYSEKINLYWLRYLILGIGVIWFFVIFGTEEMTFLSVVLFVIFIGYFGINQVGVFTQKKSFIVHDNIQVAITTNSEDGNLEFESEIIEEKKTQKYEKSGLTDETAKDIHDVLSQKMEEEKFFVNPELTLVELAQFIDVHPNNLSQVINTYEEKNFYDYINSKRIEMFKEIVESPESKKYTILSLAFDCGFNSKSSFNKYFKKETNLTPSEYIKTIK</sequence>
<dbReference type="PANTHER" id="PTHR43280">
    <property type="entry name" value="ARAC-FAMILY TRANSCRIPTIONAL REGULATOR"/>
    <property type="match status" value="1"/>
</dbReference>
<feature type="transmembrane region" description="Helical" evidence="4">
    <location>
        <begin position="88"/>
        <end position="109"/>
    </location>
</feature>
<comment type="caution">
    <text evidence="6">The sequence shown here is derived from an EMBL/GenBank/DDBJ whole genome shotgun (WGS) entry which is preliminary data.</text>
</comment>
<feature type="transmembrane region" description="Helical" evidence="4">
    <location>
        <begin position="6"/>
        <end position="23"/>
    </location>
</feature>
<evidence type="ECO:0000313" key="6">
    <source>
        <dbReference type="EMBL" id="RAJ25087.1"/>
    </source>
</evidence>
<keyword evidence="4" id="KW-1133">Transmembrane helix</keyword>
<keyword evidence="4" id="KW-0472">Membrane</keyword>
<evidence type="ECO:0000256" key="3">
    <source>
        <dbReference type="ARBA" id="ARBA00023163"/>
    </source>
</evidence>
<keyword evidence="4" id="KW-0812">Transmembrane</keyword>
<keyword evidence="2" id="KW-0238">DNA-binding</keyword>
<dbReference type="GO" id="GO:0003700">
    <property type="term" value="F:DNA-binding transcription factor activity"/>
    <property type="evidence" value="ECO:0007669"/>
    <property type="project" value="InterPro"/>
</dbReference>
<dbReference type="Pfam" id="PF12833">
    <property type="entry name" value="HTH_18"/>
    <property type="match status" value="1"/>
</dbReference>
<dbReference type="EMBL" id="QLLQ01000004">
    <property type="protein sequence ID" value="RAJ25087.1"/>
    <property type="molecule type" value="Genomic_DNA"/>
</dbReference>
<keyword evidence="1" id="KW-0805">Transcription regulation</keyword>
<dbReference type="InterPro" id="IPR009057">
    <property type="entry name" value="Homeodomain-like_sf"/>
</dbReference>
<evidence type="ECO:0000256" key="4">
    <source>
        <dbReference type="SAM" id="Phobius"/>
    </source>
</evidence>
<evidence type="ECO:0000259" key="5">
    <source>
        <dbReference type="PROSITE" id="PS01124"/>
    </source>
</evidence>
<feature type="transmembrane region" description="Helical" evidence="4">
    <location>
        <begin position="54"/>
        <end position="76"/>
    </location>
</feature>
<feature type="domain" description="HTH araC/xylS-type" evidence="5">
    <location>
        <begin position="270"/>
        <end position="378"/>
    </location>
</feature>
<dbReference type="Gene3D" id="1.10.10.60">
    <property type="entry name" value="Homeodomain-like"/>
    <property type="match status" value="2"/>
</dbReference>
<gene>
    <name evidence="6" type="ORF">LX77_01388</name>
</gene>